<proteinExistence type="predicted"/>
<keyword evidence="2" id="KW-1185">Reference proteome</keyword>
<dbReference type="AlphaFoldDB" id="K0KIF9"/>
<accession>K0KIF9</accession>
<organism evidence="1 2">
    <name type="scientific">Wickerhamomyces ciferrii (strain ATCC 14091 / BCRC 22168 / CBS 111 / JCM 3599 / NBRC 0793 / NRRL Y-1031 F-60-10)</name>
    <name type="common">Yeast</name>
    <name type="synonym">Pichia ciferrii</name>
    <dbReference type="NCBI Taxonomy" id="1206466"/>
    <lineage>
        <taxon>Eukaryota</taxon>
        <taxon>Fungi</taxon>
        <taxon>Dikarya</taxon>
        <taxon>Ascomycota</taxon>
        <taxon>Saccharomycotina</taxon>
        <taxon>Saccharomycetes</taxon>
        <taxon>Phaffomycetales</taxon>
        <taxon>Wickerhamomycetaceae</taxon>
        <taxon>Wickerhamomyces</taxon>
    </lineage>
</organism>
<evidence type="ECO:0000313" key="2">
    <source>
        <dbReference type="Proteomes" id="UP000009328"/>
    </source>
</evidence>
<sequence length="491" mass="57332">MIRSHQIFEKLLKVFNKLEKKAPWIREWLWHEIDPKSPLPLFRNRDVVAIYYLRPILVAYWRFKTLFFPLMYYFNSISMMVSNMVQLSASNLSNLLKGDQEPVTIREEEEGSSITGIFPLEIWEKISKKGNLDMNNLLQVNSVFYHHFGRMRYKEFESVQLLLVLSTTKKMRMSDECFLKYGPDFPNRPYESYKIYERHQISSKYEYEFLDVRTSPKEDFLAYEKSDSIIISSKKDIDFFIENILTNPNSPLKRCIKNLCMDVSILDGFGELITSQNSNINHFLKELSTQGWLNCIKADLPAVNVTECHDYFSGCRWQPHLRSYSSLGLFARGLEDSNGKFPKNVYYKELMPVSGFFDQYSKNDRVSQIGFTKESQVLENNPFSRFLNYCDGVPPIIYDMKVIRKAGNMSLSIDITNRGFLTEKNVELSFYRFMNLITSKEVCGDINSSFSILGMKDSKLEVPPDDFPLLDKLVEYEPQIVLINKPATNDT</sequence>
<dbReference type="Proteomes" id="UP000009328">
    <property type="component" value="Unassembled WGS sequence"/>
</dbReference>
<dbReference type="EMBL" id="CAIF01000178">
    <property type="protein sequence ID" value="CCH45005.1"/>
    <property type="molecule type" value="Genomic_DNA"/>
</dbReference>
<name>K0KIF9_WICCF</name>
<reference evidence="1 2" key="1">
    <citation type="journal article" date="2012" name="Eukaryot. Cell">
        <title>Draft genome sequence of Wickerhamomyces ciferrii NRRL Y-1031 F-60-10.</title>
        <authorList>
            <person name="Schneider J."/>
            <person name="Andrea H."/>
            <person name="Blom J."/>
            <person name="Jaenicke S."/>
            <person name="Ruckert C."/>
            <person name="Schorsch C."/>
            <person name="Szczepanowski R."/>
            <person name="Farwick M."/>
            <person name="Goesmann A."/>
            <person name="Puhler A."/>
            <person name="Schaffer S."/>
            <person name="Tauch A."/>
            <person name="Kohler T."/>
            <person name="Brinkrolf K."/>
        </authorList>
    </citation>
    <scope>NUCLEOTIDE SEQUENCE [LARGE SCALE GENOMIC DNA]</scope>
    <source>
        <strain evidence="2">ATCC 14091 / BCRC 22168 / CBS 111 / JCM 3599 / NBRC 0793 / NRRL Y-1031 F-60-10</strain>
    </source>
</reference>
<comment type="caution">
    <text evidence="1">The sequence shown here is derived from an EMBL/GenBank/DDBJ whole genome shotgun (WGS) entry which is preliminary data.</text>
</comment>
<evidence type="ECO:0000313" key="1">
    <source>
        <dbReference type="EMBL" id="CCH45005.1"/>
    </source>
</evidence>
<gene>
    <name evidence="1" type="ORF">BN7_4584</name>
</gene>
<protein>
    <submittedName>
        <fullName evidence="1">Uncharacterized protein</fullName>
    </submittedName>
</protein>
<dbReference type="InParanoid" id="K0KIF9"/>
<dbReference type="HOGENOM" id="CLU_043708_0_0_1"/>